<dbReference type="RefSeq" id="WP_145351808.1">
    <property type="nucleotide sequence ID" value="NZ_CP036262.1"/>
</dbReference>
<sequence length="276" mass="30496">MKSCVTISLVEEARGGPFVLWDGLRAGCELAARMGFDAVEIFAPGPDAVDRDELRTLLDDNGLDLAAVGTGAGWVKHRLQLADAAAEKRRQAIDFVRTMIDFGGPFGAFAIIGSMQGRYDAEVDQPTARGYLAEALEELGEHATQYKVPLVYEPLNRYETNQVNTIAQGVDLLEQLSTDNVELLADLFHMHIEERDVAQALKDGDPHIGHIHFVDSNRRPVGEGHMNFIPIIEALREIQFEGYLSAEAFPYPTPEAAAEQTMRAYDYWTGSTLSSR</sequence>
<dbReference type="Proteomes" id="UP000320672">
    <property type="component" value="Chromosome"/>
</dbReference>
<evidence type="ECO:0000256" key="1">
    <source>
        <dbReference type="ARBA" id="ARBA00023235"/>
    </source>
</evidence>
<keyword evidence="1 3" id="KW-0413">Isomerase</keyword>
<reference evidence="3 4" key="1">
    <citation type="submission" date="2019-02" db="EMBL/GenBank/DDBJ databases">
        <title>Deep-cultivation of Planctomycetes and their phenomic and genomic characterization uncovers novel biology.</title>
        <authorList>
            <person name="Wiegand S."/>
            <person name="Jogler M."/>
            <person name="Boedeker C."/>
            <person name="Pinto D."/>
            <person name="Vollmers J."/>
            <person name="Rivas-Marin E."/>
            <person name="Kohn T."/>
            <person name="Peeters S.H."/>
            <person name="Heuer A."/>
            <person name="Rast P."/>
            <person name="Oberbeckmann S."/>
            <person name="Bunk B."/>
            <person name="Jeske O."/>
            <person name="Meyerdierks A."/>
            <person name="Storesund J.E."/>
            <person name="Kallscheuer N."/>
            <person name="Luecker S."/>
            <person name="Lage O.M."/>
            <person name="Pohl T."/>
            <person name="Merkel B.J."/>
            <person name="Hornburger P."/>
            <person name="Mueller R.-W."/>
            <person name="Bruemmer F."/>
            <person name="Labrenz M."/>
            <person name="Spormann A.M."/>
            <person name="Op den Camp H."/>
            <person name="Overmann J."/>
            <person name="Amann R."/>
            <person name="Jetten M.S.M."/>
            <person name="Mascher T."/>
            <person name="Medema M.H."/>
            <person name="Devos D.P."/>
            <person name="Kaster A.-K."/>
            <person name="Ovreas L."/>
            <person name="Rohde M."/>
            <person name="Galperin M.Y."/>
            <person name="Jogler C."/>
        </authorList>
    </citation>
    <scope>NUCLEOTIDE SEQUENCE [LARGE SCALE GENOMIC DNA]</scope>
    <source>
        <strain evidence="3 4">FF011L</strain>
    </source>
</reference>
<dbReference type="Pfam" id="PF01261">
    <property type="entry name" value="AP_endonuc_2"/>
    <property type="match status" value="1"/>
</dbReference>
<proteinExistence type="predicted"/>
<dbReference type="GO" id="GO:0016853">
    <property type="term" value="F:isomerase activity"/>
    <property type="evidence" value="ECO:0007669"/>
    <property type="project" value="UniProtKB-KW"/>
</dbReference>
<dbReference type="PANTHER" id="PTHR43489:SF7">
    <property type="entry name" value="3-DEHYDRO-D-GULOSIDE 4-EPIMERASE-RELATED"/>
    <property type="match status" value="1"/>
</dbReference>
<dbReference type="OrthoDB" id="9814946at2"/>
<name>A0A517MFN0_9BACT</name>
<protein>
    <submittedName>
        <fullName evidence="3">D-tagatose 3-epimerase</fullName>
        <ecNumber evidence="3">5.3.1.-</ecNumber>
    </submittedName>
</protein>
<dbReference type="SUPFAM" id="SSF51658">
    <property type="entry name" value="Xylose isomerase-like"/>
    <property type="match status" value="1"/>
</dbReference>
<evidence type="ECO:0000259" key="2">
    <source>
        <dbReference type="Pfam" id="PF01261"/>
    </source>
</evidence>
<dbReference type="EMBL" id="CP036262">
    <property type="protein sequence ID" value="QDS93690.1"/>
    <property type="molecule type" value="Genomic_DNA"/>
</dbReference>
<feature type="domain" description="Xylose isomerase-like TIM barrel" evidence="2">
    <location>
        <begin position="29"/>
        <end position="264"/>
    </location>
</feature>
<accession>A0A517MFN0</accession>
<dbReference type="PANTHER" id="PTHR43489">
    <property type="entry name" value="ISOMERASE"/>
    <property type="match status" value="1"/>
</dbReference>
<dbReference type="AlphaFoldDB" id="A0A517MFN0"/>
<dbReference type="InterPro" id="IPR036237">
    <property type="entry name" value="Xyl_isomerase-like_sf"/>
</dbReference>
<evidence type="ECO:0000313" key="3">
    <source>
        <dbReference type="EMBL" id="QDS93690.1"/>
    </source>
</evidence>
<gene>
    <name evidence="3" type="ORF">FF011L_24630</name>
</gene>
<dbReference type="InterPro" id="IPR050417">
    <property type="entry name" value="Sugar_Epim/Isomerase"/>
</dbReference>
<dbReference type="Gene3D" id="3.20.20.150">
    <property type="entry name" value="Divalent-metal-dependent TIM barrel enzymes"/>
    <property type="match status" value="1"/>
</dbReference>
<dbReference type="InterPro" id="IPR013022">
    <property type="entry name" value="Xyl_isomerase-like_TIM-brl"/>
</dbReference>
<dbReference type="EC" id="5.3.1.-" evidence="3"/>
<evidence type="ECO:0000313" key="4">
    <source>
        <dbReference type="Proteomes" id="UP000320672"/>
    </source>
</evidence>
<dbReference type="KEGG" id="rml:FF011L_24630"/>
<organism evidence="3 4">
    <name type="scientific">Roseimaritima multifibrata</name>
    <dbReference type="NCBI Taxonomy" id="1930274"/>
    <lineage>
        <taxon>Bacteria</taxon>
        <taxon>Pseudomonadati</taxon>
        <taxon>Planctomycetota</taxon>
        <taxon>Planctomycetia</taxon>
        <taxon>Pirellulales</taxon>
        <taxon>Pirellulaceae</taxon>
        <taxon>Roseimaritima</taxon>
    </lineage>
</organism>
<keyword evidence="4" id="KW-1185">Reference proteome</keyword>